<dbReference type="PRINTS" id="PR01045">
    <property type="entry name" value="TRNASYNTHGB"/>
</dbReference>
<name>A0A1G4S4W2_9CAUL</name>
<comment type="subcellular location">
    <subcellularLocation>
        <location evidence="1 11">Cytoplasm</location>
    </subcellularLocation>
</comment>
<evidence type="ECO:0000256" key="6">
    <source>
        <dbReference type="ARBA" id="ARBA00022741"/>
    </source>
</evidence>
<dbReference type="AlphaFoldDB" id="A0A1G4S4W2"/>
<keyword evidence="4 11" id="KW-0963">Cytoplasm</keyword>
<dbReference type="InterPro" id="IPR015944">
    <property type="entry name" value="Gly-tRNA-synth_bsu"/>
</dbReference>
<evidence type="ECO:0000256" key="9">
    <source>
        <dbReference type="ARBA" id="ARBA00023146"/>
    </source>
</evidence>
<dbReference type="NCBIfam" id="TIGR00211">
    <property type="entry name" value="glyS"/>
    <property type="match status" value="1"/>
</dbReference>
<dbReference type="GO" id="GO:0004814">
    <property type="term" value="F:arginine-tRNA ligase activity"/>
    <property type="evidence" value="ECO:0007669"/>
    <property type="project" value="InterPro"/>
</dbReference>
<sequence>MAQLLIELFSEEIPARMQLAAARDFERLFGAKLSVAGLSYEALKAYVGPRRLALVVDGLPKETAAVTEEVKGPKESAPAQAMEGFLRKVGLTQDKLVLENGVWMARIEKPGVKTADVLGEMLREVILSFPWPKSMRSGTSTFRWVRPLKRILFLFDGQVIPFELEGLTASNLTEGHRFLGSGQVLPVSDFASYQKALADNSVILDHADRQKIILEQAKAVCAEAGCELIEDQGLLEEVAGLNEFPVPLLGDMDPQFLTLPPEVIKTSMRTHQKYFSVGKATHDIFYQGQLTAGDVVSLGSNEKSPLHFVKLAPKFLITSNMKAVDGGAEIKRGNAKVLSARLSDGVFFWKEDNRQGNFDQWLKKLEGVTFHAKLGTMAQRVARIVELAQAIAPFVHADPAVTAEAARLAKADLASYMVGEFPELQGVMGGYYADAAGLKPEIANAIREHYKPQGPSDSVPEAAVSAAVALADKLDTLIGFFAIDEKPTGSKDPFALRRSALGILRILRQHNVRISLNELVGFWYKSLLIYAGPDRAVYVDTDNWRGSAGPRVAEGEGEIFDNYLRDFRQGLLESPVWVIPTDRDYDLDIMYEHVPNVPEVEGALLTFRGYGQVSTEIEDFMADRLKVQLKDEGHRFDVIEAVFALKDGDVVRQTQKIAALEAILKTPEGEDLLAAHKRAANILAAESKKGDLPKTEPRALPGAPAVESALLTRLNVAHRTIGMALEQEKYIDALREIAAMRENIDAFLDGVLVNAEDASVRANRLAMLKAVCDLSGEIADLSKIT</sequence>
<dbReference type="STRING" id="260084.SAMN02927928_2422"/>
<evidence type="ECO:0000256" key="4">
    <source>
        <dbReference type="ARBA" id="ARBA00022490"/>
    </source>
</evidence>
<keyword evidence="8 11" id="KW-0648">Protein biosynthesis</keyword>
<evidence type="ECO:0000256" key="11">
    <source>
        <dbReference type="HAMAP-Rule" id="MF_00255"/>
    </source>
</evidence>
<feature type="domain" description="DALR anticodon binding" evidence="12">
    <location>
        <begin position="673"/>
        <end position="772"/>
    </location>
</feature>
<dbReference type="GO" id="GO:0004820">
    <property type="term" value="F:glycine-tRNA ligase activity"/>
    <property type="evidence" value="ECO:0007669"/>
    <property type="project" value="UniProtKB-UniRule"/>
</dbReference>
<evidence type="ECO:0000313" key="13">
    <source>
        <dbReference type="EMBL" id="SCW64068.1"/>
    </source>
</evidence>
<dbReference type="GO" id="GO:0005524">
    <property type="term" value="F:ATP binding"/>
    <property type="evidence" value="ECO:0007669"/>
    <property type="project" value="UniProtKB-UniRule"/>
</dbReference>
<accession>A0A1G4S4W2</accession>
<dbReference type="EMBL" id="FMTS01000003">
    <property type="protein sequence ID" value="SCW64068.1"/>
    <property type="molecule type" value="Genomic_DNA"/>
</dbReference>
<dbReference type="RefSeq" id="WP_090648170.1">
    <property type="nucleotide sequence ID" value="NZ_CBCRYE010000001.1"/>
</dbReference>
<proteinExistence type="inferred from homology"/>
<evidence type="ECO:0000256" key="7">
    <source>
        <dbReference type="ARBA" id="ARBA00022840"/>
    </source>
</evidence>
<dbReference type="HAMAP" id="MF_00255">
    <property type="entry name" value="Gly_tRNA_synth_beta"/>
    <property type="match status" value="1"/>
</dbReference>
<dbReference type="PANTHER" id="PTHR30075:SF2">
    <property type="entry name" value="GLYCINE--TRNA LIGASE, CHLOROPLASTIC_MITOCHONDRIAL 2"/>
    <property type="match status" value="1"/>
</dbReference>
<evidence type="ECO:0000256" key="5">
    <source>
        <dbReference type="ARBA" id="ARBA00022598"/>
    </source>
</evidence>
<dbReference type="GO" id="GO:0006420">
    <property type="term" value="P:arginyl-tRNA aminoacylation"/>
    <property type="evidence" value="ECO:0007669"/>
    <property type="project" value="InterPro"/>
</dbReference>
<dbReference type="PROSITE" id="PS50861">
    <property type="entry name" value="AA_TRNA_LIGASE_II_GLYAB"/>
    <property type="match status" value="1"/>
</dbReference>
<reference evidence="14" key="1">
    <citation type="submission" date="2016-10" db="EMBL/GenBank/DDBJ databases">
        <authorList>
            <person name="Varghese N."/>
            <person name="Submissions S."/>
        </authorList>
    </citation>
    <scope>NUCLEOTIDE SEQUENCE [LARGE SCALE GENOMIC DNA]</scope>
    <source>
        <strain evidence="14">CGMCC 1.3431</strain>
    </source>
</reference>
<dbReference type="InterPro" id="IPR008909">
    <property type="entry name" value="DALR_anticod-bd"/>
</dbReference>
<keyword evidence="14" id="KW-1185">Reference proteome</keyword>
<keyword evidence="5 11" id="KW-0436">Ligase</keyword>
<keyword evidence="7 11" id="KW-0067">ATP-binding</keyword>
<dbReference type="Pfam" id="PF02092">
    <property type="entry name" value="tRNA_synt_2f"/>
    <property type="match status" value="1"/>
</dbReference>
<keyword evidence="6 11" id="KW-0547">Nucleotide-binding</keyword>
<comment type="similarity">
    <text evidence="2 11">Belongs to the class-II aminoacyl-tRNA synthetase family.</text>
</comment>
<evidence type="ECO:0000256" key="1">
    <source>
        <dbReference type="ARBA" id="ARBA00004496"/>
    </source>
</evidence>
<dbReference type="Proteomes" id="UP000199150">
    <property type="component" value="Unassembled WGS sequence"/>
</dbReference>
<dbReference type="SUPFAM" id="SSF109604">
    <property type="entry name" value="HD-domain/PDEase-like"/>
    <property type="match status" value="1"/>
</dbReference>
<protein>
    <recommendedName>
        <fullName evidence="11">Glycine--tRNA ligase beta subunit</fullName>
        <ecNumber evidence="11">6.1.1.14</ecNumber>
    </recommendedName>
    <alternativeName>
        <fullName evidence="11">Glycyl-tRNA synthetase beta subunit</fullName>
        <shortName evidence="11">GlyRS</shortName>
    </alternativeName>
</protein>
<dbReference type="PANTHER" id="PTHR30075">
    <property type="entry name" value="GLYCYL-TRNA SYNTHETASE"/>
    <property type="match status" value="1"/>
</dbReference>
<evidence type="ECO:0000256" key="8">
    <source>
        <dbReference type="ARBA" id="ARBA00022917"/>
    </source>
</evidence>
<evidence type="ECO:0000256" key="3">
    <source>
        <dbReference type="ARBA" id="ARBA00011209"/>
    </source>
</evidence>
<dbReference type="InterPro" id="IPR006194">
    <property type="entry name" value="Gly-tRNA-synth_heterodimer"/>
</dbReference>
<dbReference type="Pfam" id="PF05746">
    <property type="entry name" value="DALR_1"/>
    <property type="match status" value="1"/>
</dbReference>
<evidence type="ECO:0000256" key="2">
    <source>
        <dbReference type="ARBA" id="ARBA00008226"/>
    </source>
</evidence>
<gene>
    <name evidence="11" type="primary">glyS</name>
    <name evidence="13" type="ORF">SAMN02927928_2422</name>
</gene>
<evidence type="ECO:0000259" key="12">
    <source>
        <dbReference type="Pfam" id="PF05746"/>
    </source>
</evidence>
<dbReference type="EC" id="6.1.1.14" evidence="11"/>
<evidence type="ECO:0000256" key="10">
    <source>
        <dbReference type="ARBA" id="ARBA00047937"/>
    </source>
</evidence>
<comment type="catalytic activity">
    <reaction evidence="10 11">
        <text>tRNA(Gly) + glycine + ATP = glycyl-tRNA(Gly) + AMP + diphosphate</text>
        <dbReference type="Rhea" id="RHEA:16013"/>
        <dbReference type="Rhea" id="RHEA-COMP:9664"/>
        <dbReference type="Rhea" id="RHEA-COMP:9683"/>
        <dbReference type="ChEBI" id="CHEBI:30616"/>
        <dbReference type="ChEBI" id="CHEBI:33019"/>
        <dbReference type="ChEBI" id="CHEBI:57305"/>
        <dbReference type="ChEBI" id="CHEBI:78442"/>
        <dbReference type="ChEBI" id="CHEBI:78522"/>
        <dbReference type="ChEBI" id="CHEBI:456215"/>
        <dbReference type="EC" id="6.1.1.14"/>
    </reaction>
</comment>
<dbReference type="GO" id="GO:0005829">
    <property type="term" value="C:cytosol"/>
    <property type="evidence" value="ECO:0007669"/>
    <property type="project" value="TreeGrafter"/>
</dbReference>
<keyword evidence="9 11" id="KW-0030">Aminoacyl-tRNA synthetase</keyword>
<organism evidence="13 14">
    <name type="scientific">Asticcacaulis taihuensis</name>
    <dbReference type="NCBI Taxonomy" id="260084"/>
    <lineage>
        <taxon>Bacteria</taxon>
        <taxon>Pseudomonadati</taxon>
        <taxon>Pseudomonadota</taxon>
        <taxon>Alphaproteobacteria</taxon>
        <taxon>Caulobacterales</taxon>
        <taxon>Caulobacteraceae</taxon>
        <taxon>Asticcacaulis</taxon>
    </lineage>
</organism>
<dbReference type="GO" id="GO:0006426">
    <property type="term" value="P:glycyl-tRNA aminoacylation"/>
    <property type="evidence" value="ECO:0007669"/>
    <property type="project" value="UniProtKB-UniRule"/>
</dbReference>
<evidence type="ECO:0000313" key="14">
    <source>
        <dbReference type="Proteomes" id="UP000199150"/>
    </source>
</evidence>
<comment type="subunit">
    <text evidence="3 11">Tetramer of two alpha and two beta subunits.</text>
</comment>
<dbReference type="OrthoDB" id="9775440at2"/>